<dbReference type="InterPro" id="IPR020846">
    <property type="entry name" value="MFS_dom"/>
</dbReference>
<feature type="transmembrane region" description="Helical" evidence="7">
    <location>
        <begin position="372"/>
        <end position="391"/>
    </location>
</feature>
<reference evidence="9" key="1">
    <citation type="submission" date="2018-06" db="EMBL/GenBank/DDBJ databases">
        <authorList>
            <person name="Zhirakovskaya E."/>
        </authorList>
    </citation>
    <scope>NUCLEOTIDE SEQUENCE</scope>
</reference>
<dbReference type="PROSITE" id="PS00216">
    <property type="entry name" value="SUGAR_TRANSPORT_1"/>
    <property type="match status" value="1"/>
</dbReference>
<dbReference type="GO" id="GO:0005886">
    <property type="term" value="C:plasma membrane"/>
    <property type="evidence" value="ECO:0007669"/>
    <property type="project" value="UniProtKB-SubCell"/>
</dbReference>
<protein>
    <submittedName>
        <fullName evidence="9">Inner membrane transport protein YajR</fullName>
    </submittedName>
</protein>
<feature type="transmembrane region" description="Helical" evidence="7">
    <location>
        <begin position="82"/>
        <end position="100"/>
    </location>
</feature>
<evidence type="ECO:0000313" key="9">
    <source>
        <dbReference type="EMBL" id="VAW91365.1"/>
    </source>
</evidence>
<feature type="transmembrane region" description="Helical" evidence="7">
    <location>
        <begin position="308"/>
        <end position="331"/>
    </location>
</feature>
<dbReference type="GO" id="GO:0022857">
    <property type="term" value="F:transmembrane transporter activity"/>
    <property type="evidence" value="ECO:0007669"/>
    <property type="project" value="InterPro"/>
</dbReference>
<dbReference type="InterPro" id="IPR005829">
    <property type="entry name" value="Sugar_transporter_CS"/>
</dbReference>
<name>A0A3B0ZD78_9ZZZZ</name>
<dbReference type="Pfam" id="PF07690">
    <property type="entry name" value="MFS_1"/>
    <property type="match status" value="1"/>
</dbReference>
<feature type="transmembrane region" description="Helical" evidence="7">
    <location>
        <begin position="343"/>
        <end position="366"/>
    </location>
</feature>
<feature type="transmembrane region" description="Helical" evidence="7">
    <location>
        <begin position="221"/>
        <end position="241"/>
    </location>
</feature>
<proteinExistence type="predicted"/>
<keyword evidence="6 7" id="KW-0472">Membrane</keyword>
<keyword evidence="2" id="KW-0813">Transport</keyword>
<dbReference type="Gene3D" id="3.30.70.100">
    <property type="match status" value="1"/>
</dbReference>
<dbReference type="Gene3D" id="1.20.1250.20">
    <property type="entry name" value="MFS general substrate transporter like domains"/>
    <property type="match status" value="1"/>
</dbReference>
<feature type="transmembrane region" description="Helical" evidence="7">
    <location>
        <begin position="106"/>
        <end position="126"/>
    </location>
</feature>
<feature type="transmembrane region" description="Helical" evidence="7">
    <location>
        <begin position="284"/>
        <end position="302"/>
    </location>
</feature>
<dbReference type="InterPro" id="IPR011701">
    <property type="entry name" value="MFS"/>
</dbReference>
<keyword evidence="5 7" id="KW-1133">Transmembrane helix</keyword>
<feature type="transmembrane region" description="Helical" evidence="7">
    <location>
        <begin position="138"/>
        <end position="157"/>
    </location>
</feature>
<evidence type="ECO:0000259" key="8">
    <source>
        <dbReference type="PROSITE" id="PS50850"/>
    </source>
</evidence>
<evidence type="ECO:0000256" key="6">
    <source>
        <dbReference type="ARBA" id="ARBA00023136"/>
    </source>
</evidence>
<evidence type="ECO:0000256" key="5">
    <source>
        <dbReference type="ARBA" id="ARBA00022989"/>
    </source>
</evidence>
<feature type="domain" description="Major facilitator superfamily (MFS) profile" evidence="8">
    <location>
        <begin position="13"/>
        <end position="395"/>
    </location>
</feature>
<dbReference type="SUPFAM" id="SSF103473">
    <property type="entry name" value="MFS general substrate transporter"/>
    <property type="match status" value="1"/>
</dbReference>
<organism evidence="9">
    <name type="scientific">hydrothermal vent metagenome</name>
    <dbReference type="NCBI Taxonomy" id="652676"/>
    <lineage>
        <taxon>unclassified sequences</taxon>
        <taxon>metagenomes</taxon>
        <taxon>ecological metagenomes</taxon>
    </lineage>
</organism>
<evidence type="ECO:0000256" key="2">
    <source>
        <dbReference type="ARBA" id="ARBA00022448"/>
    </source>
</evidence>
<dbReference type="PANTHER" id="PTHR23517">
    <property type="entry name" value="RESISTANCE PROTEIN MDTM, PUTATIVE-RELATED-RELATED"/>
    <property type="match status" value="1"/>
</dbReference>
<dbReference type="InterPro" id="IPR036259">
    <property type="entry name" value="MFS_trans_sf"/>
</dbReference>
<dbReference type="CDD" id="cd17472">
    <property type="entry name" value="MFS_YajR_like"/>
    <property type="match status" value="1"/>
</dbReference>
<sequence length="458" mass="49566">MTINNDKMSGVEKRTAVSLAGVFSTRMLGLFMILPVFSVLAEKMPDYSATLAGIAIGIYGLTQAALQIPLGLLSDKIGRKPVILGGLFVFALGSVVAATADSLLWIVIGRAMQGLGAVASAVMALAADLTREEHRMKVMATIGMSIGLSFAVALVLGPLVNSWFGLSGIFWLTAVLAVCGMLIVLLWVPTPTVSRFHRDAQVETGWFKSALKDPQLLRLDASILILHSVLMSSFVVMPFILRDRLGLVIEAHWQIYLPILFLSMVGVVPLIIVGEKKRKLKQMLIMAIVVLALAELGFWLLGHSLAGITFMLLFFFLAFNLVEATMPSLVAKMAPAAHKGTAMGAYSSAQFFGVFIGAVIGGWLMQHWGLDSVLLFNVLLLSVWLVLIISMREPQYSSSMLLNVGTLAKSQAAELADTLSQIEGVLDVTVIAEDGVAYIKVDKQNLNEEDLMKYSVNH</sequence>
<gene>
    <name evidence="9" type="ORF">MNBD_GAMMA23-1462</name>
</gene>
<evidence type="ECO:0000256" key="4">
    <source>
        <dbReference type="ARBA" id="ARBA00022692"/>
    </source>
</evidence>
<dbReference type="PANTHER" id="PTHR23517:SF2">
    <property type="entry name" value="MULTIDRUG RESISTANCE PROTEIN MDTH"/>
    <property type="match status" value="1"/>
</dbReference>
<feature type="transmembrane region" description="Helical" evidence="7">
    <location>
        <begin position="47"/>
        <end position="70"/>
    </location>
</feature>
<keyword evidence="3" id="KW-1003">Cell membrane</keyword>
<evidence type="ECO:0000256" key="3">
    <source>
        <dbReference type="ARBA" id="ARBA00022475"/>
    </source>
</evidence>
<dbReference type="InterPro" id="IPR050171">
    <property type="entry name" value="MFS_Transporters"/>
</dbReference>
<accession>A0A3B0ZD78</accession>
<feature type="transmembrane region" description="Helical" evidence="7">
    <location>
        <begin position="253"/>
        <end position="272"/>
    </location>
</feature>
<evidence type="ECO:0000256" key="1">
    <source>
        <dbReference type="ARBA" id="ARBA00004651"/>
    </source>
</evidence>
<dbReference type="EMBL" id="UOFT01000008">
    <property type="protein sequence ID" value="VAW91365.1"/>
    <property type="molecule type" value="Genomic_DNA"/>
</dbReference>
<keyword evidence="4 7" id="KW-0812">Transmembrane</keyword>
<dbReference type="PROSITE" id="PS50850">
    <property type="entry name" value="MFS"/>
    <property type="match status" value="1"/>
</dbReference>
<comment type="subcellular location">
    <subcellularLocation>
        <location evidence="1">Cell membrane</location>
        <topology evidence="1">Multi-pass membrane protein</topology>
    </subcellularLocation>
</comment>
<dbReference type="AlphaFoldDB" id="A0A3B0ZD78"/>
<feature type="transmembrane region" description="Helical" evidence="7">
    <location>
        <begin position="16"/>
        <end position="41"/>
    </location>
</feature>
<evidence type="ECO:0000256" key="7">
    <source>
        <dbReference type="SAM" id="Phobius"/>
    </source>
</evidence>
<feature type="transmembrane region" description="Helical" evidence="7">
    <location>
        <begin position="169"/>
        <end position="188"/>
    </location>
</feature>